<dbReference type="RefSeq" id="WP_125942396.1">
    <property type="nucleotide sequence ID" value="NZ_PXZH01000001.1"/>
</dbReference>
<keyword evidence="1" id="KW-0408">Iron</keyword>
<protein>
    <recommendedName>
        <fullName evidence="2">Ferrous iron transporter FeoA-like domain-containing protein</fullName>
    </recommendedName>
</protein>
<accession>A0A429Z7X5</accession>
<dbReference type="GO" id="GO:0046914">
    <property type="term" value="F:transition metal ion binding"/>
    <property type="evidence" value="ECO:0007669"/>
    <property type="project" value="InterPro"/>
</dbReference>
<dbReference type="AlphaFoldDB" id="A0A429Z7X5"/>
<dbReference type="OrthoDB" id="9811076at2"/>
<dbReference type="InterPro" id="IPR038157">
    <property type="entry name" value="FeoA_core_dom"/>
</dbReference>
<dbReference type="SMART" id="SM00899">
    <property type="entry name" value="FeoA"/>
    <property type="match status" value="1"/>
</dbReference>
<comment type="caution">
    <text evidence="3">The sequence shown here is derived from an EMBL/GenBank/DDBJ whole genome shotgun (WGS) entry which is preliminary data.</text>
</comment>
<dbReference type="Pfam" id="PF04023">
    <property type="entry name" value="FeoA"/>
    <property type="match status" value="1"/>
</dbReference>
<dbReference type="Gene3D" id="2.30.30.90">
    <property type="match status" value="1"/>
</dbReference>
<evidence type="ECO:0000259" key="2">
    <source>
        <dbReference type="SMART" id="SM00899"/>
    </source>
</evidence>
<feature type="domain" description="Ferrous iron transporter FeoA-like" evidence="2">
    <location>
        <begin position="2"/>
        <end position="75"/>
    </location>
</feature>
<evidence type="ECO:0000313" key="4">
    <source>
        <dbReference type="Proteomes" id="UP000277864"/>
    </source>
</evidence>
<name>A0A429Z7X5_9ENTE</name>
<proteinExistence type="predicted"/>
<gene>
    <name evidence="3" type="ORF">C7P63_01530</name>
</gene>
<dbReference type="InterPro" id="IPR008988">
    <property type="entry name" value="Transcriptional_repressor_C"/>
</dbReference>
<dbReference type="InterPro" id="IPR007167">
    <property type="entry name" value="Fe-transptr_FeoA-like"/>
</dbReference>
<organism evidence="3 4">
    <name type="scientific">Vagococcus humatus</name>
    <dbReference type="NCBI Taxonomy" id="1889241"/>
    <lineage>
        <taxon>Bacteria</taxon>
        <taxon>Bacillati</taxon>
        <taxon>Bacillota</taxon>
        <taxon>Bacilli</taxon>
        <taxon>Lactobacillales</taxon>
        <taxon>Enterococcaceae</taxon>
        <taxon>Vagococcus</taxon>
    </lineage>
</organism>
<dbReference type="Proteomes" id="UP000277864">
    <property type="component" value="Unassembled WGS sequence"/>
</dbReference>
<reference evidence="3 4" key="1">
    <citation type="submission" date="2018-03" db="EMBL/GenBank/DDBJ databases">
        <authorList>
            <person name="Gulvik C.A."/>
        </authorList>
    </citation>
    <scope>NUCLEOTIDE SEQUENCE [LARGE SCALE GENOMIC DNA]</scope>
    <source>
        <strain evidence="3 4">JCM 31581</strain>
    </source>
</reference>
<dbReference type="PANTHER" id="PTHR42954:SF2">
    <property type="entry name" value="FE(2+) TRANSPORT PROTEIN A"/>
    <property type="match status" value="1"/>
</dbReference>
<dbReference type="EMBL" id="PXZH01000001">
    <property type="protein sequence ID" value="RST89786.1"/>
    <property type="molecule type" value="Genomic_DNA"/>
</dbReference>
<dbReference type="PANTHER" id="PTHR42954">
    <property type="entry name" value="FE(2+) TRANSPORT PROTEIN A"/>
    <property type="match status" value="1"/>
</dbReference>
<evidence type="ECO:0000256" key="1">
    <source>
        <dbReference type="ARBA" id="ARBA00023004"/>
    </source>
</evidence>
<dbReference type="SUPFAM" id="SSF50037">
    <property type="entry name" value="C-terminal domain of transcriptional repressors"/>
    <property type="match status" value="1"/>
</dbReference>
<keyword evidence="4" id="KW-1185">Reference proteome</keyword>
<evidence type="ECO:0000313" key="3">
    <source>
        <dbReference type="EMBL" id="RST89786.1"/>
    </source>
</evidence>
<dbReference type="InterPro" id="IPR052713">
    <property type="entry name" value="FeoA"/>
</dbReference>
<sequence length="78" mass="8839">MITLLNMKLNQHAVITSVNHPDEGMERRLFDLGFYPGTTVEKVLVSPHQDPVAYRVRGTTVALRNSDAQYIQIKEEGK</sequence>